<dbReference type="Gene3D" id="3.40.50.2000">
    <property type="entry name" value="Glycogen Phosphorylase B"/>
    <property type="match status" value="1"/>
</dbReference>
<dbReference type="EMBL" id="CP040812">
    <property type="protein sequence ID" value="QCY68192.1"/>
    <property type="molecule type" value="Genomic_DNA"/>
</dbReference>
<dbReference type="SUPFAM" id="SSF53756">
    <property type="entry name" value="UDP-Glycosyltransferase/glycogen phosphorylase"/>
    <property type="match status" value="1"/>
</dbReference>
<gene>
    <name evidence="1" type="ORF">FHG64_01585</name>
</gene>
<name>A0A5B7X0I5_9FLAO</name>
<dbReference type="RefSeq" id="WP_139064768.1">
    <property type="nucleotide sequence ID" value="NZ_CP040812.1"/>
</dbReference>
<dbReference type="Proteomes" id="UP000309016">
    <property type="component" value="Chromosome"/>
</dbReference>
<keyword evidence="2" id="KW-1185">Reference proteome</keyword>
<dbReference type="Pfam" id="PF13692">
    <property type="entry name" value="Glyco_trans_1_4"/>
    <property type="match status" value="1"/>
</dbReference>
<evidence type="ECO:0000313" key="1">
    <source>
        <dbReference type="EMBL" id="QCY68192.1"/>
    </source>
</evidence>
<proteinExistence type="predicted"/>
<keyword evidence="1" id="KW-0808">Transferase</keyword>
<dbReference type="GO" id="GO:0016740">
    <property type="term" value="F:transferase activity"/>
    <property type="evidence" value="ECO:0007669"/>
    <property type="project" value="UniProtKB-KW"/>
</dbReference>
<dbReference type="OrthoDB" id="9807209at2"/>
<sequence length="420" mass="48001">MTKALVIGYVWPEPGSSAAGTRMMQLLEYFQHQDYSITFATTATPTPYSEDLESYGIRVKKIELNSHSFNKFVEELAPSIVVYDRYMMEEQFGWRVSQSCPYALTILDTEDLHFLRKFREERLKDPLIPLSALRNSDLARREIASIYRCDLSLIISEAEVDLLSNEFGVPKNLLLYLPFMQKQFASEEIQQLLDFEERKNFISIGNFKHAPNVDAVYYLKNKIWPLIHKELPEAQMHIYGAYPSPGILKLNDPGQNFLVKGRVRDAAEVVKKARVSLAPLRFGAGLKGKLTEAMTCGTPVVTTEAGAEGMGSSYLERIHTASTPEAFAAKAITLYTAKEKWNEAVRNGFTLVNNLFNKEQHHETLTARIKTIMGNLEKHRNDNFTGSMLKHHYSKSTYFLSKYIELKNELEKLQKLKNHL</sequence>
<reference evidence="1 2" key="1">
    <citation type="submission" date="2019-06" db="EMBL/GenBank/DDBJ databases">
        <title>Complete genome sequence of Antarcticibacterium flavum KCTC 52984T from an Antarctic marine sediment.</title>
        <authorList>
            <person name="Lee Y.M."/>
            <person name="Shin S.C."/>
        </authorList>
    </citation>
    <scope>NUCLEOTIDE SEQUENCE [LARGE SCALE GENOMIC DNA]</scope>
    <source>
        <strain evidence="1 2">KCTC 52984</strain>
    </source>
</reference>
<accession>A0A5B7X0I5</accession>
<dbReference type="KEGG" id="afla:FHG64_01585"/>
<protein>
    <submittedName>
        <fullName evidence="1">Glycosyltransferase family 4 protein</fullName>
    </submittedName>
</protein>
<dbReference type="AlphaFoldDB" id="A0A5B7X0I5"/>
<evidence type="ECO:0000313" key="2">
    <source>
        <dbReference type="Proteomes" id="UP000309016"/>
    </source>
</evidence>
<organism evidence="1 2">
    <name type="scientific">Antarcticibacterium flavum</name>
    <dbReference type="NCBI Taxonomy" id="2058175"/>
    <lineage>
        <taxon>Bacteria</taxon>
        <taxon>Pseudomonadati</taxon>
        <taxon>Bacteroidota</taxon>
        <taxon>Flavobacteriia</taxon>
        <taxon>Flavobacteriales</taxon>
        <taxon>Flavobacteriaceae</taxon>
        <taxon>Antarcticibacterium</taxon>
    </lineage>
</organism>